<dbReference type="STRING" id="227377.CBU_0030"/>
<dbReference type="SUPFAM" id="SSF55035">
    <property type="entry name" value="NAD-binding domain of HMG-CoA reductase"/>
    <property type="match status" value="1"/>
</dbReference>
<organism evidence="4 5">
    <name type="scientific">Coxiella burnetii (strain RSA 493 / Nine Mile phase I)</name>
    <dbReference type="NCBI Taxonomy" id="227377"/>
    <lineage>
        <taxon>Bacteria</taxon>
        <taxon>Pseudomonadati</taxon>
        <taxon>Pseudomonadota</taxon>
        <taxon>Gammaproteobacteria</taxon>
        <taxon>Legionellales</taxon>
        <taxon>Coxiellaceae</taxon>
        <taxon>Coxiella</taxon>
    </lineage>
</organism>
<reference evidence="4 5" key="2">
    <citation type="journal article" date="2009" name="Infect. Immun.">
        <title>Comparative genomics reveal extensive transposon-mediated genomic plasticity and diversity among potential effector proteins within the genus Coxiella.</title>
        <authorList>
            <person name="Beare P.A."/>
            <person name="Unsworth N."/>
            <person name="Andoh M."/>
            <person name="Voth D.E."/>
            <person name="Omsland A."/>
            <person name="Gilk S.D."/>
            <person name="Williams K.P."/>
            <person name="Sobral B.W."/>
            <person name="Kupko J.J.III."/>
            <person name="Porcella S.F."/>
            <person name="Samuel J.E."/>
            <person name="Heinzen R.A."/>
        </authorList>
    </citation>
    <scope>NUCLEOTIDE SEQUENCE [LARGE SCALE GENOMIC DNA]</scope>
    <source>
        <strain evidence="5">RSA 493 / Nine Mile phase I</strain>
    </source>
</reference>
<dbReference type="GO" id="GO:0004420">
    <property type="term" value="F:hydroxymethylglutaryl-CoA reductase (NADPH) activity"/>
    <property type="evidence" value="ECO:0007669"/>
    <property type="project" value="UniProtKB-EC"/>
</dbReference>
<dbReference type="Proteomes" id="UP000002671">
    <property type="component" value="Chromosome"/>
</dbReference>
<keyword evidence="2 4" id="KW-0560">Oxidoreductase</keyword>
<dbReference type="RefSeq" id="WP_010957336.1">
    <property type="nucleotide sequence ID" value="NC_002971.4"/>
</dbReference>
<dbReference type="PANTHER" id="PTHR10572:SF24">
    <property type="entry name" value="3-HYDROXY-3-METHYLGLUTARYL-COENZYME A REDUCTASE"/>
    <property type="match status" value="1"/>
</dbReference>
<dbReference type="PRINTS" id="PR00071">
    <property type="entry name" value="HMGCOARDTASE"/>
</dbReference>
<dbReference type="InterPro" id="IPR009029">
    <property type="entry name" value="HMG_CoA_Rdtase_sub-bd_dom_sf"/>
</dbReference>
<dbReference type="PANTHER" id="PTHR10572">
    <property type="entry name" value="3-HYDROXY-3-METHYLGLUTARYL-COENZYME A REDUCTASE"/>
    <property type="match status" value="1"/>
</dbReference>
<reference evidence="4 5" key="1">
    <citation type="journal article" date="2003" name="Proc. Natl. Acad. Sci. U.S.A.">
        <title>Complete genome sequence of the Q-fever pathogen, Coxiella burnetii.</title>
        <authorList>
            <person name="Seshadri R."/>
            <person name="Paulsen I.T."/>
            <person name="Eisen J.A."/>
            <person name="Read T.D."/>
            <person name="Nelson K.E."/>
            <person name="Nelson W.C."/>
            <person name="Ward N.L."/>
            <person name="Tettelin H."/>
            <person name="Davidsen T.M."/>
            <person name="Beanan M.J."/>
            <person name="Deboy R.T."/>
            <person name="Daugherty S.C."/>
            <person name="Brinkac L.M."/>
            <person name="Madupu R."/>
            <person name="Dodson R.J."/>
            <person name="Khouri H.M."/>
            <person name="Lee K.H."/>
            <person name="Carty H.A."/>
            <person name="Scanlan D."/>
            <person name="Heinzen R.A."/>
            <person name="Thompson H.A."/>
            <person name="Samuel J.E."/>
            <person name="Fraser C.M."/>
            <person name="Heidelberg J.F."/>
        </authorList>
    </citation>
    <scope>NUCLEOTIDE SEQUENCE [LARGE SCALE GENOMIC DNA]</scope>
    <source>
        <strain evidence="5">RSA 493 / Nine Mile phase I</strain>
    </source>
</reference>
<dbReference type="PATRIC" id="fig|227377.7.peg.30"/>
<dbReference type="PROSITE" id="PS50065">
    <property type="entry name" value="HMG_COA_REDUCTASE_4"/>
    <property type="match status" value="1"/>
</dbReference>
<evidence type="ECO:0000313" key="5">
    <source>
        <dbReference type="Proteomes" id="UP000002671"/>
    </source>
</evidence>
<dbReference type="EC" id="1.1.1.34" evidence="4"/>
<dbReference type="Gene3D" id="3.90.770.10">
    <property type="entry name" value="3-hydroxy-3-methylglutaryl-coenzyme A Reductase, Chain A, domain 2"/>
    <property type="match status" value="1"/>
</dbReference>
<feature type="transmembrane region" description="Helical" evidence="3">
    <location>
        <begin position="354"/>
        <end position="376"/>
    </location>
</feature>
<sequence>MNKWEKIPYGFDESALKRRRQWMKEQGLNWESCSPELSGSMRGLIENHIGQIAIPLALAGPCVIDGTYAQGTYYMPVATLEGTLTLSMSRGFYATAQCGGIQTQHIQQMISRSPIFSFKDLNSLKVFSTWVTEHFNTIKNVAEQSTQYGKLIRIDQYQVHDHLILDFVYTTAEAAGQNMTTFCTHNACEFIRGTLAEHLSFTYLLESSFNADKKPSTKTLLAGRGHKVIASCVLSAAVCKRTLGISPRQLAEGMRVARYASTLANIVGINLHVANALTAIYLATGQDCACVSENAVAFFDILYLPESDEAKCVLTMPSITVGTVGSGMQLPQQQSNLKLINCVGKHSSKRLAELITASALALEISLAAAIGANKFAKAHMIFGRKKKKRKVHEKI</sequence>
<dbReference type="eggNOG" id="COG1257">
    <property type="taxonomic scope" value="Bacteria"/>
</dbReference>
<dbReference type="AlphaFoldDB" id="Q820X7"/>
<name>Q820X7_COXBU</name>
<dbReference type="Pfam" id="PF00368">
    <property type="entry name" value="HMG-CoA_red"/>
    <property type="match status" value="1"/>
</dbReference>
<keyword evidence="3" id="KW-1133">Transmembrane helix</keyword>
<dbReference type="GeneID" id="1207892"/>
<dbReference type="RefSeq" id="NP_819085.1">
    <property type="nucleotide sequence ID" value="NC_002971.4"/>
</dbReference>
<dbReference type="HOGENOM" id="CLU_001734_2_2_6"/>
<evidence type="ECO:0000256" key="3">
    <source>
        <dbReference type="SAM" id="Phobius"/>
    </source>
</evidence>
<evidence type="ECO:0000313" key="4">
    <source>
        <dbReference type="EMBL" id="AAO89599.1"/>
    </source>
</evidence>
<dbReference type="SUPFAM" id="SSF56542">
    <property type="entry name" value="Substrate-binding domain of HMG-CoA reductase"/>
    <property type="match status" value="1"/>
</dbReference>
<comment type="similarity">
    <text evidence="1">Belongs to the HMG-CoA reductase family.</text>
</comment>
<dbReference type="Gene3D" id="3.30.70.420">
    <property type="entry name" value="Hydroxymethylglutaryl-CoA reductase, class I/II, NAD/NADP-binding domain"/>
    <property type="match status" value="1"/>
</dbReference>
<dbReference type="InterPro" id="IPR002202">
    <property type="entry name" value="HMG_CoA_Rdtase"/>
</dbReference>
<dbReference type="KEGG" id="cbu:CBU_0030"/>
<dbReference type="GO" id="GO:0015936">
    <property type="term" value="P:coenzyme A metabolic process"/>
    <property type="evidence" value="ECO:0007669"/>
    <property type="project" value="InterPro"/>
</dbReference>
<proteinExistence type="inferred from homology"/>
<keyword evidence="3" id="KW-0812">Transmembrane</keyword>
<accession>Q820X7</accession>
<keyword evidence="5" id="KW-1185">Reference proteome</keyword>
<gene>
    <name evidence="4" type="ordered locus">CBU_0030</name>
</gene>
<protein>
    <submittedName>
        <fullName evidence="4">3-hydroxy-3-methylglutaryl-coenzyme A reductase</fullName>
        <ecNumber evidence="4">1.1.1.34</ecNumber>
    </submittedName>
</protein>
<dbReference type="InterPro" id="IPR023074">
    <property type="entry name" value="HMG_CoA_Rdtase_cat_sf"/>
</dbReference>
<dbReference type="EnsemblBacteria" id="AAO89599">
    <property type="protein sequence ID" value="AAO89599"/>
    <property type="gene ID" value="CBU_0030"/>
</dbReference>
<evidence type="ECO:0000256" key="1">
    <source>
        <dbReference type="ARBA" id="ARBA00007661"/>
    </source>
</evidence>
<dbReference type="EMBL" id="AE016828">
    <property type="protein sequence ID" value="AAO89599.1"/>
    <property type="molecule type" value="Genomic_DNA"/>
</dbReference>
<dbReference type="InterPro" id="IPR009023">
    <property type="entry name" value="HMG_CoA_Rdtase_NAD(P)-bd_sf"/>
</dbReference>
<evidence type="ECO:0000256" key="2">
    <source>
        <dbReference type="ARBA" id="ARBA00023002"/>
    </source>
</evidence>
<keyword evidence="3" id="KW-0472">Membrane</keyword>
<dbReference type="OrthoDB" id="9794902at2"/>